<sequence>MKLFLILSVFLTNQIFEKLDDLQVIRCKLDITTKQVVEKRRDFFSGEDNCKQKKDNWNE</sequence>
<name>A0A1I3TFP9_9FLAO</name>
<proteinExistence type="predicted"/>
<keyword evidence="2" id="KW-1185">Reference proteome</keyword>
<evidence type="ECO:0000313" key="1">
    <source>
        <dbReference type="EMBL" id="SFJ69450.1"/>
    </source>
</evidence>
<gene>
    <name evidence="1" type="ORF">SAMN04487893_11353</name>
</gene>
<evidence type="ECO:0000313" key="2">
    <source>
        <dbReference type="Proteomes" id="UP000243887"/>
    </source>
</evidence>
<dbReference type="AlphaFoldDB" id="A0A1I3TFP9"/>
<dbReference type="STRING" id="1150112.SAMN04487893_11353"/>
<reference evidence="2" key="1">
    <citation type="submission" date="2016-10" db="EMBL/GenBank/DDBJ databases">
        <authorList>
            <person name="Varghese N."/>
            <person name="Submissions S."/>
        </authorList>
    </citation>
    <scope>NUCLEOTIDE SEQUENCE [LARGE SCALE GENOMIC DNA]</scope>
    <source>
        <strain evidence="2">DSM 26542</strain>
    </source>
</reference>
<dbReference type="Proteomes" id="UP000243887">
    <property type="component" value="Unassembled WGS sequence"/>
</dbReference>
<dbReference type="EMBL" id="FORU01000013">
    <property type="protein sequence ID" value="SFJ69450.1"/>
    <property type="molecule type" value="Genomic_DNA"/>
</dbReference>
<accession>A0A1I3TFP9</accession>
<protein>
    <submittedName>
        <fullName evidence="1">Uncharacterized protein</fullName>
    </submittedName>
</protein>
<organism evidence="1 2">
    <name type="scientific">Myroides guanonis</name>
    <dbReference type="NCBI Taxonomy" id="1150112"/>
    <lineage>
        <taxon>Bacteria</taxon>
        <taxon>Pseudomonadati</taxon>
        <taxon>Bacteroidota</taxon>
        <taxon>Flavobacteriia</taxon>
        <taxon>Flavobacteriales</taxon>
        <taxon>Flavobacteriaceae</taxon>
        <taxon>Myroides</taxon>
    </lineage>
</organism>